<feature type="transmembrane region" description="Helical" evidence="2">
    <location>
        <begin position="105"/>
        <end position="125"/>
    </location>
</feature>
<evidence type="ECO:0000313" key="3">
    <source>
        <dbReference type="EMBL" id="EJK75466.1"/>
    </source>
</evidence>
<accession>K0TLN5</accession>
<dbReference type="AlphaFoldDB" id="K0TLN5"/>
<protein>
    <submittedName>
        <fullName evidence="3">Uncharacterized protein</fullName>
    </submittedName>
</protein>
<organism evidence="3 4">
    <name type="scientific">Thalassiosira oceanica</name>
    <name type="common">Marine diatom</name>
    <dbReference type="NCBI Taxonomy" id="159749"/>
    <lineage>
        <taxon>Eukaryota</taxon>
        <taxon>Sar</taxon>
        <taxon>Stramenopiles</taxon>
        <taxon>Ochrophyta</taxon>
        <taxon>Bacillariophyta</taxon>
        <taxon>Coscinodiscophyceae</taxon>
        <taxon>Thalassiosirophycidae</taxon>
        <taxon>Thalassiosirales</taxon>
        <taxon>Thalassiosiraceae</taxon>
        <taxon>Thalassiosira</taxon>
    </lineage>
</organism>
<sequence>MTIAMATVDERMQSILDQDRSQGSRLRSFLVRRSSEPNLLAHSSNDELLEGFQTRRASDDHDDDPSDESGGGRERRMHGVLRLVNSSCVPPRLMLRMDKNGRPRLAFVPAVLSLLVFYGFSSLLVDLVSSLRGLANSRKRQISAARVDKFPGHFHSNGVVTPTTRSVTLKTSQQLTSRHSDSLTAHDVPRFTRQVLATTFGNALSHEEPKWDNEIAVFWSIGATPGRGPAGRLPLEIANCYPNVVQAGTGGDAMAVHEEEIRLHPNEVRMVSLLDHAVYKLFCTDTIIENMKIQTLVNENNSTRAGMKYINVDLFTAEGVIHASDLHVLFPAGVYPTVLENRYKYSTMSAARHSLQQQPTDIDGQVDPVLAANQINFINTAFLPEIMGLFDPPTSQSSTPLPKARIHALLMPANSRIMQYFNYYRGQHLEGMTLLDFVTSSHTMANNFVTRVLSGQFEEGDEVTEAHLEVAKNVASQKVRFWPMRDKKGMIRTWSMSYGWDRGARAYYNQLNRKERGWGRLVLGMNCMFPPPSAEEEEAAASAVPVAQQPQSDLQVEINRIISERNKLDQALFNYVVKLDAQWTAEEDSMP</sequence>
<dbReference type="PANTHER" id="PTHR32301">
    <property type="entry name" value="COUNTIN RECEPTOR CNR3-RELATED"/>
    <property type="match status" value="1"/>
</dbReference>
<evidence type="ECO:0000256" key="1">
    <source>
        <dbReference type="SAM" id="MobiDB-lite"/>
    </source>
</evidence>
<dbReference type="InterPro" id="IPR053259">
    <property type="entry name" value="Golvesin-related_Golgi"/>
</dbReference>
<reference evidence="3 4" key="1">
    <citation type="journal article" date="2012" name="Genome Biol.">
        <title>Genome and low-iron response of an oceanic diatom adapted to chronic iron limitation.</title>
        <authorList>
            <person name="Lommer M."/>
            <person name="Specht M."/>
            <person name="Roy A.S."/>
            <person name="Kraemer L."/>
            <person name="Andreson R."/>
            <person name="Gutowska M.A."/>
            <person name="Wolf J."/>
            <person name="Bergner S.V."/>
            <person name="Schilhabel M.B."/>
            <person name="Klostermeier U.C."/>
            <person name="Beiko R.G."/>
            <person name="Rosenstiel P."/>
            <person name="Hippler M."/>
            <person name="Laroche J."/>
        </authorList>
    </citation>
    <scope>NUCLEOTIDE SEQUENCE [LARGE SCALE GENOMIC DNA]</scope>
    <source>
        <strain evidence="3 4">CCMP1005</strain>
    </source>
</reference>
<comment type="caution">
    <text evidence="3">The sequence shown here is derived from an EMBL/GenBank/DDBJ whole genome shotgun (WGS) entry which is preliminary data.</text>
</comment>
<keyword evidence="2" id="KW-1133">Transmembrane helix</keyword>
<evidence type="ECO:0000256" key="2">
    <source>
        <dbReference type="SAM" id="Phobius"/>
    </source>
</evidence>
<dbReference type="Proteomes" id="UP000266841">
    <property type="component" value="Unassembled WGS sequence"/>
</dbReference>
<evidence type="ECO:0000313" key="4">
    <source>
        <dbReference type="Proteomes" id="UP000266841"/>
    </source>
</evidence>
<dbReference type="EMBL" id="AGNL01002921">
    <property type="protein sequence ID" value="EJK75466.1"/>
    <property type="molecule type" value="Genomic_DNA"/>
</dbReference>
<keyword evidence="2" id="KW-0812">Transmembrane</keyword>
<proteinExistence type="predicted"/>
<name>K0TLN5_THAOC</name>
<dbReference type="PANTHER" id="PTHR32301:SF6">
    <property type="entry name" value="GOLVESIN-RELATED"/>
    <property type="match status" value="1"/>
</dbReference>
<gene>
    <name evidence="3" type="ORF">THAOC_02810</name>
</gene>
<feature type="region of interest" description="Disordered" evidence="1">
    <location>
        <begin position="54"/>
        <end position="77"/>
    </location>
</feature>
<keyword evidence="4" id="KW-1185">Reference proteome</keyword>
<keyword evidence="2" id="KW-0472">Membrane</keyword>